<proteinExistence type="predicted"/>
<dbReference type="InterPro" id="IPR001343">
    <property type="entry name" value="Hemolysn_Ca-bd"/>
</dbReference>
<dbReference type="Proteomes" id="UP000234752">
    <property type="component" value="Chromosome eg_1"/>
</dbReference>
<dbReference type="Pfam" id="PF00353">
    <property type="entry name" value="HemolysinCabind"/>
    <property type="match status" value="2"/>
</dbReference>
<dbReference type="InterPro" id="IPR011049">
    <property type="entry name" value="Serralysin-like_metalloprot_C"/>
</dbReference>
<dbReference type="PROSITE" id="PS00330">
    <property type="entry name" value="HEMOLYSIN_CALCIUM"/>
    <property type="match status" value="4"/>
</dbReference>
<dbReference type="KEGG" id="ncb:C0V82_11480"/>
<dbReference type="PRINTS" id="PR00313">
    <property type="entry name" value="CABNDNGRPT"/>
</dbReference>
<dbReference type="InterPro" id="IPR018511">
    <property type="entry name" value="Hemolysin-typ_Ca-bd_CS"/>
</dbReference>
<evidence type="ECO:0000256" key="2">
    <source>
        <dbReference type="ARBA" id="ARBA00022525"/>
    </source>
</evidence>
<dbReference type="GO" id="GO:0005576">
    <property type="term" value="C:extracellular region"/>
    <property type="evidence" value="ECO:0007669"/>
    <property type="project" value="UniProtKB-SubCell"/>
</dbReference>
<feature type="region of interest" description="Disordered" evidence="3">
    <location>
        <begin position="1"/>
        <end position="23"/>
    </location>
</feature>
<name>A0A2K9NCC8_9PROT</name>
<accession>A0A2K9NCC8</accession>
<dbReference type="PANTHER" id="PTHR38340">
    <property type="entry name" value="S-LAYER PROTEIN"/>
    <property type="match status" value="1"/>
</dbReference>
<dbReference type="AlphaFoldDB" id="A0A2K9NCC8"/>
<evidence type="ECO:0000256" key="1">
    <source>
        <dbReference type="ARBA" id="ARBA00004613"/>
    </source>
</evidence>
<dbReference type="SUPFAM" id="SSF51120">
    <property type="entry name" value="beta-Roll"/>
    <property type="match status" value="1"/>
</dbReference>
<sequence>MSGSLRAGTPNDDTLLSQSPRDTLAGGAGDDIYDVLHYGTMVRELQDGGHDVVVAHIDYVLPDFVEDLVLDYATRGHQPNPASAGALIGIGNRMDNTIAGNALNNVIKGMVGNDTLLGNGGDDVLEGGDGNDLLSGGSGNDTLYGGTGNDDLAGGIGDDVIIGGAGDDRIFGNDGLDVVRYDGRLGFIGGDHAYIRDANGGITVSSVNGDGVDTLTGVELVVFGLDVLVNSLPTSGTARNGFDEKLYLSMNADVANAVRNGGIASGLEHFRQFGEREGRDPNALFDTDYYLANNNDVAAAVARGQTTAWSHYSNYGWKEGRDPSAYFNTRAYLETNDDVGASGMNPLLHFLHIGADQGRLAQLSNSTLDWIG</sequence>
<protein>
    <recommendedName>
        <fullName evidence="6">Calcium-binding protein</fullName>
    </recommendedName>
</protein>
<keyword evidence="2" id="KW-0964">Secreted</keyword>
<evidence type="ECO:0008006" key="6">
    <source>
        <dbReference type="Google" id="ProtNLM"/>
    </source>
</evidence>
<evidence type="ECO:0000313" key="4">
    <source>
        <dbReference type="EMBL" id="AUN30791.1"/>
    </source>
</evidence>
<dbReference type="PANTHER" id="PTHR38340:SF1">
    <property type="entry name" value="S-LAYER PROTEIN"/>
    <property type="match status" value="1"/>
</dbReference>
<gene>
    <name evidence="4" type="ORF">C0V82_11480</name>
</gene>
<reference evidence="4 5" key="1">
    <citation type="submission" date="2017-12" db="EMBL/GenBank/DDBJ databases">
        <title>Genomes of bacteria within cyanobacterial aggregates.</title>
        <authorList>
            <person name="Cai H."/>
        </authorList>
    </citation>
    <scope>NUCLEOTIDE SEQUENCE [LARGE SCALE GENOMIC DNA]</scope>
    <source>
        <strain evidence="4 5">TH16</strain>
    </source>
</reference>
<dbReference type="OrthoDB" id="7366332at2"/>
<dbReference type="Gene3D" id="2.150.10.10">
    <property type="entry name" value="Serralysin-like metalloprotease, C-terminal"/>
    <property type="match status" value="2"/>
</dbReference>
<dbReference type="GO" id="GO:0005509">
    <property type="term" value="F:calcium ion binding"/>
    <property type="evidence" value="ECO:0007669"/>
    <property type="project" value="InterPro"/>
</dbReference>
<evidence type="ECO:0000313" key="5">
    <source>
        <dbReference type="Proteomes" id="UP000234752"/>
    </source>
</evidence>
<comment type="subcellular location">
    <subcellularLocation>
        <location evidence="1">Secreted</location>
    </subcellularLocation>
</comment>
<dbReference type="EMBL" id="CP025611">
    <property type="protein sequence ID" value="AUN30791.1"/>
    <property type="molecule type" value="Genomic_DNA"/>
</dbReference>
<dbReference type="InterPro" id="IPR050557">
    <property type="entry name" value="RTX_toxin/Mannuronan_C5-epim"/>
</dbReference>
<feature type="compositionally biased region" description="Polar residues" evidence="3">
    <location>
        <begin position="11"/>
        <end position="21"/>
    </location>
</feature>
<evidence type="ECO:0000256" key="3">
    <source>
        <dbReference type="SAM" id="MobiDB-lite"/>
    </source>
</evidence>
<organism evidence="4 5">
    <name type="scientific">Niveispirillum cyanobacteriorum</name>
    <dbReference type="NCBI Taxonomy" id="1612173"/>
    <lineage>
        <taxon>Bacteria</taxon>
        <taxon>Pseudomonadati</taxon>
        <taxon>Pseudomonadota</taxon>
        <taxon>Alphaproteobacteria</taxon>
        <taxon>Rhodospirillales</taxon>
        <taxon>Azospirillaceae</taxon>
        <taxon>Niveispirillum</taxon>
    </lineage>
</organism>
<dbReference type="RefSeq" id="WP_102112463.1">
    <property type="nucleotide sequence ID" value="NZ_BMGN01000008.1"/>
</dbReference>
<keyword evidence="5" id="KW-1185">Reference proteome</keyword>